<dbReference type="EMBL" id="FJOG01000041">
    <property type="protein sequence ID" value="CZR67043.1"/>
    <property type="molecule type" value="Genomic_DNA"/>
</dbReference>
<keyword evidence="3" id="KW-0862">Zinc</keyword>
<dbReference type="InterPro" id="IPR006913">
    <property type="entry name" value="CENP-V/GFA"/>
</dbReference>
<protein>
    <recommendedName>
        <fullName evidence="4">CENP-V/GFA domain-containing protein</fullName>
    </recommendedName>
</protein>
<evidence type="ECO:0000256" key="2">
    <source>
        <dbReference type="ARBA" id="ARBA00022723"/>
    </source>
</evidence>
<dbReference type="STRING" id="576137.A0A1L7XPU5"/>
<evidence type="ECO:0000313" key="6">
    <source>
        <dbReference type="Proteomes" id="UP000184330"/>
    </source>
</evidence>
<dbReference type="GO" id="GO:0016846">
    <property type="term" value="F:carbon-sulfur lyase activity"/>
    <property type="evidence" value="ECO:0007669"/>
    <property type="project" value="InterPro"/>
</dbReference>
<gene>
    <name evidence="5" type="ORF">PAC_16942</name>
</gene>
<dbReference type="PANTHER" id="PTHR28620">
    <property type="entry name" value="CENTROMERE PROTEIN V"/>
    <property type="match status" value="1"/>
</dbReference>
<accession>A0A1L7XPU5</accession>
<evidence type="ECO:0000313" key="5">
    <source>
        <dbReference type="EMBL" id="CZR67043.1"/>
    </source>
</evidence>
<dbReference type="AlphaFoldDB" id="A0A1L7XPU5"/>
<dbReference type="OrthoDB" id="2993351at2759"/>
<sequence>MAELTHTTSLPTPDTKLYSGNCHCGAFRFSVSLPEIKGVMICNCSYCTKLGAMWVFPGENPLVIQGGEEELKIYEFGAKAIGFKFCGVCRTVVYSKKYEGPKGHDTGINVRCIQGLDLGSLKAKEYDGAKLDPQYEHPKFKGFFPSAKIENPKIYKGACHCGAVTMALKVQGSLVGTSAENVYIQECNCSICVRNGTILNFPRSDQVRILGADKLTGYTFGRGFQEHKLCGICGVSVYIKKLEVTDEQWAKDGEESTTKEDWMLERAVNLRCFEKVEWDEIKVTKVNGKDGEAYVVE</sequence>
<keyword evidence="2" id="KW-0479">Metal-binding</keyword>
<dbReference type="Pfam" id="PF04828">
    <property type="entry name" value="GFA"/>
    <property type="match status" value="2"/>
</dbReference>
<dbReference type="PANTHER" id="PTHR28620:SF1">
    <property type="entry name" value="CENP-V_GFA DOMAIN-CONTAINING PROTEIN"/>
    <property type="match status" value="1"/>
</dbReference>
<evidence type="ECO:0000259" key="4">
    <source>
        <dbReference type="PROSITE" id="PS51891"/>
    </source>
</evidence>
<feature type="domain" description="CENP-V/GFA" evidence="4">
    <location>
        <begin position="155"/>
        <end position="279"/>
    </location>
</feature>
<name>A0A1L7XPU5_9HELO</name>
<dbReference type="Proteomes" id="UP000184330">
    <property type="component" value="Unassembled WGS sequence"/>
</dbReference>
<comment type="similarity">
    <text evidence="1">Belongs to the Gfa family.</text>
</comment>
<keyword evidence="6" id="KW-1185">Reference proteome</keyword>
<dbReference type="PROSITE" id="PS51891">
    <property type="entry name" value="CENP_V_GFA"/>
    <property type="match status" value="2"/>
</dbReference>
<organism evidence="5 6">
    <name type="scientific">Phialocephala subalpina</name>
    <dbReference type="NCBI Taxonomy" id="576137"/>
    <lineage>
        <taxon>Eukaryota</taxon>
        <taxon>Fungi</taxon>
        <taxon>Dikarya</taxon>
        <taxon>Ascomycota</taxon>
        <taxon>Pezizomycotina</taxon>
        <taxon>Leotiomycetes</taxon>
        <taxon>Helotiales</taxon>
        <taxon>Mollisiaceae</taxon>
        <taxon>Phialocephala</taxon>
        <taxon>Phialocephala fortinii species complex</taxon>
    </lineage>
</organism>
<dbReference type="GO" id="GO:0046872">
    <property type="term" value="F:metal ion binding"/>
    <property type="evidence" value="ECO:0007669"/>
    <property type="project" value="UniProtKB-KW"/>
</dbReference>
<evidence type="ECO:0000256" key="3">
    <source>
        <dbReference type="ARBA" id="ARBA00022833"/>
    </source>
</evidence>
<dbReference type="Gene3D" id="2.170.150.70">
    <property type="match status" value="2"/>
</dbReference>
<evidence type="ECO:0000256" key="1">
    <source>
        <dbReference type="ARBA" id="ARBA00005495"/>
    </source>
</evidence>
<reference evidence="5 6" key="1">
    <citation type="submission" date="2016-03" db="EMBL/GenBank/DDBJ databases">
        <authorList>
            <person name="Ploux O."/>
        </authorList>
    </citation>
    <scope>NUCLEOTIDE SEQUENCE [LARGE SCALE GENOMIC DNA]</scope>
    <source>
        <strain evidence="5 6">UAMH 11012</strain>
    </source>
</reference>
<feature type="domain" description="CENP-V/GFA" evidence="4">
    <location>
        <begin position="18"/>
        <end position="127"/>
    </location>
</feature>
<dbReference type="InterPro" id="IPR011057">
    <property type="entry name" value="Mss4-like_sf"/>
</dbReference>
<dbReference type="SUPFAM" id="SSF51316">
    <property type="entry name" value="Mss4-like"/>
    <property type="match status" value="2"/>
</dbReference>
<proteinExistence type="inferred from homology"/>
<dbReference type="InterPro" id="IPR052355">
    <property type="entry name" value="CENP-V-like"/>
</dbReference>